<evidence type="ECO:0000256" key="6">
    <source>
        <dbReference type="ARBA" id="ARBA00023049"/>
    </source>
</evidence>
<proteinExistence type="inferred from homology"/>
<dbReference type="CDD" id="cd09601">
    <property type="entry name" value="M1_APN-Q_like"/>
    <property type="match status" value="1"/>
</dbReference>
<keyword evidence="3 7" id="KW-0479">Metal-binding</keyword>
<dbReference type="PRINTS" id="PR00756">
    <property type="entry name" value="ALADIPTASE"/>
</dbReference>
<keyword evidence="4 9" id="KW-0378">Hydrolase</keyword>
<dbReference type="Pfam" id="PF01433">
    <property type="entry name" value="Peptidase_M1"/>
    <property type="match status" value="1"/>
</dbReference>
<comment type="cofactor">
    <cofactor evidence="7 9">
        <name>Zn(2+)</name>
        <dbReference type="ChEBI" id="CHEBI:29105"/>
    </cofactor>
    <text evidence="7 9">Binds 1 zinc ion per subunit.</text>
</comment>
<dbReference type="InterPro" id="IPR001930">
    <property type="entry name" value="Peptidase_M1"/>
</dbReference>
<dbReference type="AlphaFoldDB" id="A0A8C2B3D2"/>
<dbReference type="GO" id="GO:0070006">
    <property type="term" value="F:metalloaminopeptidase activity"/>
    <property type="evidence" value="ECO:0007669"/>
    <property type="project" value="TreeGrafter"/>
</dbReference>
<evidence type="ECO:0000313" key="13">
    <source>
        <dbReference type="Ensembl" id="ENSCCRP00015113442.1"/>
    </source>
</evidence>
<keyword evidence="2 9" id="KW-0645">Protease</keyword>
<comment type="similarity">
    <text evidence="1 9">Belongs to the peptidase M1 family.</text>
</comment>
<dbReference type="InterPro" id="IPR034016">
    <property type="entry name" value="M1_APN-typ"/>
</dbReference>
<evidence type="ECO:0000259" key="12">
    <source>
        <dbReference type="Pfam" id="PF17900"/>
    </source>
</evidence>
<dbReference type="GO" id="GO:0005737">
    <property type="term" value="C:cytoplasm"/>
    <property type="evidence" value="ECO:0007669"/>
    <property type="project" value="TreeGrafter"/>
</dbReference>
<dbReference type="Gene3D" id="1.10.390.10">
    <property type="entry name" value="Neutral Protease Domain 2"/>
    <property type="match status" value="1"/>
</dbReference>
<dbReference type="Proteomes" id="UP000694700">
    <property type="component" value="Unplaced"/>
</dbReference>
<dbReference type="SUPFAM" id="SSF55486">
    <property type="entry name" value="Metalloproteases ('zincins'), catalytic domain"/>
    <property type="match status" value="1"/>
</dbReference>
<dbReference type="PANTHER" id="PTHR11533:SF259">
    <property type="entry name" value="AMINOPEPTIDASE"/>
    <property type="match status" value="1"/>
</dbReference>
<dbReference type="InterPro" id="IPR045357">
    <property type="entry name" value="Aminopeptidase_N-like_N"/>
</dbReference>
<evidence type="ECO:0000256" key="3">
    <source>
        <dbReference type="ARBA" id="ARBA00022723"/>
    </source>
</evidence>
<dbReference type="GO" id="GO:0006508">
    <property type="term" value="P:proteolysis"/>
    <property type="evidence" value="ECO:0007669"/>
    <property type="project" value="UniProtKB-KW"/>
</dbReference>
<keyword evidence="9" id="KW-0472">Membrane</keyword>
<dbReference type="InterPro" id="IPR050344">
    <property type="entry name" value="Peptidase_M1_aminopeptidases"/>
</dbReference>
<feature type="binding site" evidence="7">
    <location>
        <position position="380"/>
    </location>
    <ligand>
        <name>Zn(2+)</name>
        <dbReference type="ChEBI" id="CHEBI:29105"/>
        <note>catalytic</note>
    </ligand>
</feature>
<evidence type="ECO:0000256" key="4">
    <source>
        <dbReference type="ARBA" id="ARBA00022801"/>
    </source>
</evidence>
<feature type="domain" description="Aminopeptidase N-like N-terminal" evidence="12">
    <location>
        <begin position="69"/>
        <end position="269"/>
    </location>
</feature>
<keyword evidence="6 9" id="KW-0482">Metalloprotease</keyword>
<dbReference type="FunFam" id="1.25.50.20:FF:000012">
    <property type="entry name" value="Aminopeptidase N"/>
    <property type="match status" value="1"/>
</dbReference>
<dbReference type="SUPFAM" id="SSF63737">
    <property type="entry name" value="Leukotriene A4 hydrolase N-terminal domain"/>
    <property type="match status" value="1"/>
</dbReference>
<reference evidence="13" key="1">
    <citation type="submission" date="2025-08" db="UniProtKB">
        <authorList>
            <consortium name="Ensembl"/>
        </authorList>
    </citation>
    <scope>IDENTIFICATION</scope>
</reference>
<organism evidence="13 14">
    <name type="scientific">Cyprinus carpio</name>
    <name type="common">Common carp</name>
    <dbReference type="NCBI Taxonomy" id="7962"/>
    <lineage>
        <taxon>Eukaryota</taxon>
        <taxon>Metazoa</taxon>
        <taxon>Chordata</taxon>
        <taxon>Craniata</taxon>
        <taxon>Vertebrata</taxon>
        <taxon>Euteleostomi</taxon>
        <taxon>Actinopterygii</taxon>
        <taxon>Neopterygii</taxon>
        <taxon>Teleostei</taxon>
        <taxon>Ostariophysi</taxon>
        <taxon>Cypriniformes</taxon>
        <taxon>Cyprinidae</taxon>
        <taxon>Cyprininae</taxon>
        <taxon>Cyprinus</taxon>
    </lineage>
</organism>
<feature type="binding site" evidence="7">
    <location>
        <position position="399"/>
    </location>
    <ligand>
        <name>Zn(2+)</name>
        <dbReference type="ChEBI" id="CHEBI:29105"/>
        <note>catalytic</note>
    </ligand>
</feature>
<evidence type="ECO:0000256" key="5">
    <source>
        <dbReference type="ARBA" id="ARBA00022833"/>
    </source>
</evidence>
<feature type="binding site" evidence="7">
    <location>
        <position position="376"/>
    </location>
    <ligand>
        <name>Zn(2+)</name>
        <dbReference type="ChEBI" id="CHEBI:29105"/>
        <note>catalytic</note>
    </ligand>
</feature>
<evidence type="ECO:0000259" key="11">
    <source>
        <dbReference type="Pfam" id="PF11838"/>
    </source>
</evidence>
<accession>A0A8C2B3D2</accession>
<evidence type="ECO:0000259" key="10">
    <source>
        <dbReference type="Pfam" id="PF01433"/>
    </source>
</evidence>
<keyword evidence="5 7" id="KW-0862">Zinc</keyword>
<dbReference type="FunFam" id="2.60.40.1730:FF:000013">
    <property type="entry name" value="Aminopeptidase"/>
    <property type="match status" value="1"/>
</dbReference>
<dbReference type="Ensembl" id="ENSCCRT00015117028.1">
    <property type="protein sequence ID" value="ENSCCRP00015113442.1"/>
    <property type="gene ID" value="ENSCCRG00015044887.1"/>
</dbReference>
<keyword evidence="9" id="KW-0031">Aminopeptidase</keyword>
<dbReference type="GO" id="GO:0043171">
    <property type="term" value="P:peptide catabolic process"/>
    <property type="evidence" value="ECO:0007669"/>
    <property type="project" value="TreeGrafter"/>
</dbReference>
<dbReference type="Pfam" id="PF11838">
    <property type="entry name" value="ERAP1_C"/>
    <property type="match status" value="1"/>
</dbReference>
<feature type="domain" description="ERAP1-like C-terminal" evidence="11">
    <location>
        <begin position="492"/>
        <end position="808"/>
    </location>
</feature>
<dbReference type="EC" id="3.4.11.-" evidence="9"/>
<dbReference type="InterPro" id="IPR024571">
    <property type="entry name" value="ERAP1-like_C_dom"/>
</dbReference>
<protein>
    <recommendedName>
        <fullName evidence="9">Aminopeptidase</fullName>
        <ecNumber evidence="9">3.4.11.-</ecNumber>
    </recommendedName>
</protein>
<evidence type="ECO:0000256" key="2">
    <source>
        <dbReference type="ARBA" id="ARBA00022670"/>
    </source>
</evidence>
<dbReference type="GO" id="GO:0005886">
    <property type="term" value="C:plasma membrane"/>
    <property type="evidence" value="ECO:0007669"/>
    <property type="project" value="TreeGrafter"/>
</dbReference>
<dbReference type="GO" id="GO:0008270">
    <property type="term" value="F:zinc ion binding"/>
    <property type="evidence" value="ECO:0007669"/>
    <property type="project" value="UniProtKB-UniRule"/>
</dbReference>
<dbReference type="InterPro" id="IPR042097">
    <property type="entry name" value="Aminopeptidase_N-like_N_sf"/>
</dbReference>
<dbReference type="GO" id="GO:0042277">
    <property type="term" value="F:peptide binding"/>
    <property type="evidence" value="ECO:0007669"/>
    <property type="project" value="TreeGrafter"/>
</dbReference>
<evidence type="ECO:0000256" key="1">
    <source>
        <dbReference type="ARBA" id="ARBA00010136"/>
    </source>
</evidence>
<feature type="site" description="Transition state stabilizer" evidence="8">
    <location>
        <position position="463"/>
    </location>
</feature>
<dbReference type="GO" id="GO:0005615">
    <property type="term" value="C:extracellular space"/>
    <property type="evidence" value="ECO:0007669"/>
    <property type="project" value="TreeGrafter"/>
</dbReference>
<evidence type="ECO:0000256" key="8">
    <source>
        <dbReference type="PIRSR" id="PIRSR634016-4"/>
    </source>
</evidence>
<dbReference type="InterPro" id="IPR027268">
    <property type="entry name" value="Peptidase_M4/M1_CTD_sf"/>
</dbReference>
<dbReference type="Gene3D" id="1.25.50.20">
    <property type="match status" value="1"/>
</dbReference>
<keyword evidence="9" id="KW-0812">Transmembrane</keyword>
<name>A0A8C2B3D2_CYPCA</name>
<evidence type="ECO:0000256" key="7">
    <source>
        <dbReference type="PIRSR" id="PIRSR634016-3"/>
    </source>
</evidence>
<sequence>MAEGTGMSKALAGGIGVLTVSSVCGLVLMTVMYKIQIDKFPPVSPPTPTKPVIPTGLPPTLRLPDYLIPESYKVFLQPYFYAAITNNYTNQSFVFTGNSTVRVKCMELSKRIYLHVHDLNVTTVEVTKSDSNEKLVVSGYKIHQNESNFLEIQLKETMSGHGTYYDIFTKFEGELLDNLAGFYASWYTKNIKAEEVEEEDQESLLKPTDARKVFPCFDEPALKAVFHITVIHRPGTSALSNEIGVKTEIDGEEWIVTTFEKTPVMSTYLLAFTVSDFTYISKSSGTNIHIHARTEAIEAGHADYAIQVTENILKYYQNIFGLKYPLKKIDQIALPDISAGALENWGFISYQESGLLYDKKTASSFDQERVATMIAHALAHQWFGNLVTMRWWNDLWLNEGFATYMSYIGVQDAGWDLRDLIVLREIQTAFQVDSLNSSHPLSLQENYIQTSAEIIDLFDDITYRKVGINTFLMLISLKVRRPHFELKDKDDWLLANVNCTGFFRVNYDEENWNKLRMQLERSHNVIPLINRGQLIDDAFNIARGHRLNVTIALSLTKYLINDTEYIPWESALKNLDHLILMFDRSEVYGPIMKYLRKQITPLYKYFEEYTLNGTIPEIHTEQYNQVNAISVACSNGLPECIEMAKSLFKDYRNGTNDIHPNLRRAIYCSAIASGDEYDWEFAWKEYQRATVTAEKDKLRYALTCTKEIWLLNRYLQYTLDPSKIRKMDLVSTISYIAKNVAGQPLAWDFVRGHWSYITQEYGISLGSLLDAVTKRFSTDVELEEVLEQDEDDQALAARALEQVIERTEANIKWVKENKQIVKEWFMGEL</sequence>
<evidence type="ECO:0000313" key="14">
    <source>
        <dbReference type="Proteomes" id="UP000694700"/>
    </source>
</evidence>
<dbReference type="PANTHER" id="PTHR11533">
    <property type="entry name" value="PROTEASE M1 ZINC METALLOPROTEASE"/>
    <property type="match status" value="1"/>
</dbReference>
<feature type="domain" description="Peptidase M1 membrane alanine aminopeptidase" evidence="10">
    <location>
        <begin position="304"/>
        <end position="474"/>
    </location>
</feature>
<dbReference type="Pfam" id="PF17900">
    <property type="entry name" value="Peptidase_M1_N"/>
    <property type="match status" value="1"/>
</dbReference>
<dbReference type="InterPro" id="IPR014782">
    <property type="entry name" value="Peptidase_M1_dom"/>
</dbReference>
<keyword evidence="9" id="KW-1133">Transmembrane helix</keyword>
<dbReference type="Gene3D" id="2.60.40.1730">
    <property type="entry name" value="tricorn interacting facor f3 domain"/>
    <property type="match status" value="1"/>
</dbReference>
<feature type="transmembrane region" description="Helical" evidence="9">
    <location>
        <begin position="12"/>
        <end position="33"/>
    </location>
</feature>
<evidence type="ECO:0000256" key="9">
    <source>
        <dbReference type="RuleBase" id="RU364040"/>
    </source>
</evidence>